<feature type="domain" description="Helicase ATP-binding" evidence="2">
    <location>
        <begin position="32"/>
        <end position="276"/>
    </location>
</feature>
<reference evidence="3 4" key="1">
    <citation type="submission" date="2019-06" db="EMBL/GenBank/DDBJ databases">
        <title>Draft genome sequence of Actinomyces oris CCUG 34288T.</title>
        <authorList>
            <person name="Salva-Serra F."/>
            <person name="Cardew S."/>
            <person name="Moore E."/>
        </authorList>
    </citation>
    <scope>NUCLEOTIDE SEQUENCE [LARGE SCALE GENOMIC DNA]</scope>
    <source>
        <strain evidence="3 4">CCUG 34288</strain>
    </source>
</reference>
<dbReference type="GO" id="GO:0003677">
    <property type="term" value="F:DNA binding"/>
    <property type="evidence" value="ECO:0007669"/>
    <property type="project" value="InterPro"/>
</dbReference>
<proteinExistence type="predicted"/>
<dbReference type="PROSITE" id="PS51192">
    <property type="entry name" value="HELICASE_ATP_BIND_1"/>
    <property type="match status" value="1"/>
</dbReference>
<evidence type="ECO:0000259" key="2">
    <source>
        <dbReference type="PROSITE" id="PS51192"/>
    </source>
</evidence>
<dbReference type="GeneID" id="64212273"/>
<keyword evidence="3" id="KW-0378">Hydrolase</keyword>
<dbReference type="InterPro" id="IPR006935">
    <property type="entry name" value="Helicase/UvrB_N"/>
</dbReference>
<dbReference type="EMBL" id="VICC01000002">
    <property type="protein sequence ID" value="TQD62467.1"/>
    <property type="molecule type" value="Genomic_DNA"/>
</dbReference>
<dbReference type="GO" id="GO:0016787">
    <property type="term" value="F:hydrolase activity"/>
    <property type="evidence" value="ECO:0007669"/>
    <property type="project" value="InterPro"/>
</dbReference>
<feature type="region of interest" description="Disordered" evidence="1">
    <location>
        <begin position="840"/>
        <end position="865"/>
    </location>
</feature>
<sequence>MTSAAAPTTQRPLRRWTRRVPLRDYQQSLLDRCHPDDGSTLHLLAPPGAGKTLMGLELAVRNGRRALVLVPTTVIGAQWIHQARKLFISPAVGSPSVTGSVGTDLPSARPDQAAEAADLTVLTYQSLAAVDSSPAWSDAARSHWLTELTADGRDAGSAEAWLKRLEADNPRAYNRGLRARATTIRRQVDELDDDAIDSILGLGARARLDALVTAGVATIVLDECHHLKAHWAIVVHYLVRRLKRAGLSPTLIGLTATEPSGEDRSARRYRALLGDVDAEVPVPAVIRSGHLAPCRQLAWFTLPSPEETTFLATAGEELHHRVGELLLSPDGIDYLLEVVAPPMSSTAPGGGSGSGPLPSTGGADDDHAPTTARPHEEDELVRRIVAGFDADPLLAASAAALLCKTGSYRGTALSTRVVPLLPELDLLDLDDELRLLGRYAHDRLLAAPERRRDWESTRELLRGFGLYLTDSGIRAGRSPVDTITAVSRAKDTAVVDILRHELDSIGERLRAVVVTDAAEHSAPHRALEVLGPASRPGPAGGAARCMSTLLSDADLRSLHPVLLTSSRLSLASGDTSLLDRLRRSTGLALPATDDGWMLSVTGQGVGSAGLVLAVSELVTAGEVRLVVGTRGLLGEGWDCPAVNTLIDLTAATTSASTQQLRGRTMRLDPGWVDKVAHNWSVTCLLPSHPRLRSNPDLNRLRRKAEHLWSLVRIDDPASAPVSASGEPGGAPVVETGLDAMLPPVQRRLLDKLGDGAAPEDIDALNSATLAGLDRQVESRRWLAQAPAADRVSRRGRGRVLEAVEITSAPALLRRGSPTAFWSAAARAVLDVALSRYDLTADGDSADGPRPDLVVRESPTDSVGESRPRVLIGLDGVGTRQSAQFADILTELLSSPGRRPRFILEAATATLAQGTAEQPLNGLRRLLGRLLALGAWNHDDSVHLAVPTALARSRADMEAFVRSWSTRVGPCRLHLVADADDAAALLSCLGSGGPTGRVELRRTRRWLED</sequence>
<organism evidence="3 4">
    <name type="scientific">Actinomyces oris</name>
    <dbReference type="NCBI Taxonomy" id="544580"/>
    <lineage>
        <taxon>Bacteria</taxon>
        <taxon>Bacillati</taxon>
        <taxon>Actinomycetota</taxon>
        <taxon>Actinomycetes</taxon>
        <taxon>Actinomycetales</taxon>
        <taxon>Actinomycetaceae</taxon>
        <taxon>Actinomyces</taxon>
    </lineage>
</organism>
<evidence type="ECO:0000313" key="4">
    <source>
        <dbReference type="Proteomes" id="UP000317942"/>
    </source>
</evidence>
<keyword evidence="3" id="KW-0547">Nucleotide-binding</keyword>
<feature type="region of interest" description="Disordered" evidence="1">
    <location>
        <begin position="344"/>
        <end position="376"/>
    </location>
</feature>
<evidence type="ECO:0000256" key="1">
    <source>
        <dbReference type="SAM" id="MobiDB-lite"/>
    </source>
</evidence>
<keyword evidence="3" id="KW-0067">ATP-binding</keyword>
<accession>A0A508BMN5</accession>
<dbReference type="CDD" id="cd18785">
    <property type="entry name" value="SF2_C"/>
    <property type="match status" value="1"/>
</dbReference>
<dbReference type="GO" id="GO:0004386">
    <property type="term" value="F:helicase activity"/>
    <property type="evidence" value="ECO:0007669"/>
    <property type="project" value="UniProtKB-KW"/>
</dbReference>
<dbReference type="GO" id="GO:0005829">
    <property type="term" value="C:cytosol"/>
    <property type="evidence" value="ECO:0007669"/>
    <property type="project" value="TreeGrafter"/>
</dbReference>
<dbReference type="SUPFAM" id="SSF52540">
    <property type="entry name" value="P-loop containing nucleoside triphosphate hydrolases"/>
    <property type="match status" value="2"/>
</dbReference>
<dbReference type="InterPro" id="IPR014001">
    <property type="entry name" value="Helicase_ATP-bd"/>
</dbReference>
<dbReference type="Pfam" id="PF04851">
    <property type="entry name" value="ResIII"/>
    <property type="match status" value="1"/>
</dbReference>
<protein>
    <submittedName>
        <fullName evidence="3">DEAD/DEAH box helicase</fullName>
    </submittedName>
</protein>
<dbReference type="AlphaFoldDB" id="A0A508BMN5"/>
<feature type="compositionally biased region" description="Basic and acidic residues" evidence="1">
    <location>
        <begin position="364"/>
        <end position="376"/>
    </location>
</feature>
<evidence type="ECO:0000313" key="3">
    <source>
        <dbReference type="EMBL" id="TQD62467.1"/>
    </source>
</evidence>
<dbReference type="RefSeq" id="WP_141406331.1">
    <property type="nucleotide sequence ID" value="NZ_CP066060.1"/>
</dbReference>
<dbReference type="PANTHER" id="PTHR47396">
    <property type="entry name" value="TYPE I RESTRICTION ENZYME ECOKI R PROTEIN"/>
    <property type="match status" value="1"/>
</dbReference>
<keyword evidence="3" id="KW-0347">Helicase</keyword>
<dbReference type="Proteomes" id="UP000317942">
    <property type="component" value="Unassembled WGS sequence"/>
</dbReference>
<comment type="caution">
    <text evidence="3">The sequence shown here is derived from an EMBL/GenBank/DDBJ whole genome shotgun (WGS) entry which is preliminary data.</text>
</comment>
<dbReference type="GO" id="GO:0005524">
    <property type="term" value="F:ATP binding"/>
    <property type="evidence" value="ECO:0007669"/>
    <property type="project" value="InterPro"/>
</dbReference>
<dbReference type="InterPro" id="IPR050742">
    <property type="entry name" value="Helicase_Restrict-Modif_Enz"/>
</dbReference>
<dbReference type="SMART" id="SM00487">
    <property type="entry name" value="DEXDc"/>
    <property type="match status" value="1"/>
</dbReference>
<dbReference type="Gene3D" id="3.40.50.300">
    <property type="entry name" value="P-loop containing nucleotide triphosphate hydrolases"/>
    <property type="match status" value="2"/>
</dbReference>
<dbReference type="PANTHER" id="PTHR47396:SF1">
    <property type="entry name" value="ATP-DEPENDENT HELICASE IRC3-RELATED"/>
    <property type="match status" value="1"/>
</dbReference>
<feature type="compositionally biased region" description="Basic and acidic residues" evidence="1">
    <location>
        <begin position="846"/>
        <end position="865"/>
    </location>
</feature>
<dbReference type="InterPro" id="IPR027417">
    <property type="entry name" value="P-loop_NTPase"/>
</dbReference>
<name>A0A508BMN5_9ACTO</name>
<gene>
    <name evidence="3" type="ORF">FK267_03560</name>
</gene>